<accession>A0A8J4V0B2</accession>
<dbReference type="SUPFAM" id="SSF81296">
    <property type="entry name" value="E set domains"/>
    <property type="match status" value="1"/>
</dbReference>
<feature type="chain" id="PRO_5035149298" evidence="2">
    <location>
        <begin position="19"/>
        <end position="611"/>
    </location>
</feature>
<organism evidence="3 4">
    <name type="scientific">Polysphondylium violaceum</name>
    <dbReference type="NCBI Taxonomy" id="133409"/>
    <lineage>
        <taxon>Eukaryota</taxon>
        <taxon>Amoebozoa</taxon>
        <taxon>Evosea</taxon>
        <taxon>Eumycetozoa</taxon>
        <taxon>Dictyostelia</taxon>
        <taxon>Dictyosteliales</taxon>
        <taxon>Dictyosteliaceae</taxon>
        <taxon>Polysphondylium</taxon>
    </lineage>
</organism>
<feature type="signal peptide" evidence="2">
    <location>
        <begin position="1"/>
        <end position="18"/>
    </location>
</feature>
<evidence type="ECO:0000256" key="2">
    <source>
        <dbReference type="SAM" id="SignalP"/>
    </source>
</evidence>
<comment type="caution">
    <text evidence="3">The sequence shown here is derived from an EMBL/GenBank/DDBJ whole genome shotgun (WGS) entry which is preliminary data.</text>
</comment>
<keyword evidence="2" id="KW-0732">Signal</keyword>
<dbReference type="InterPro" id="IPR014756">
    <property type="entry name" value="Ig_E-set"/>
</dbReference>
<keyword evidence="1" id="KW-0472">Membrane</keyword>
<keyword evidence="1" id="KW-1133">Transmembrane helix</keyword>
<proteinExistence type="predicted"/>
<keyword evidence="4" id="KW-1185">Reference proteome</keyword>
<dbReference type="EMBL" id="AJWJ01000100">
    <property type="protein sequence ID" value="KAF2075420.1"/>
    <property type="molecule type" value="Genomic_DNA"/>
</dbReference>
<name>A0A8J4V0B2_9MYCE</name>
<feature type="transmembrane region" description="Helical" evidence="1">
    <location>
        <begin position="592"/>
        <end position="610"/>
    </location>
</feature>
<evidence type="ECO:0000313" key="4">
    <source>
        <dbReference type="Proteomes" id="UP000695562"/>
    </source>
</evidence>
<reference evidence="3" key="1">
    <citation type="submission" date="2020-01" db="EMBL/GenBank/DDBJ databases">
        <title>Development of genomics and gene disruption for Polysphondylium violaceum indicates a role for the polyketide synthase stlB in stalk morphogenesis.</title>
        <authorList>
            <person name="Narita B."/>
            <person name="Kawabe Y."/>
            <person name="Kin K."/>
            <person name="Saito T."/>
            <person name="Gibbs R."/>
            <person name="Kuspa A."/>
            <person name="Muzny D."/>
            <person name="Queller D."/>
            <person name="Richards S."/>
            <person name="Strassman J."/>
            <person name="Sucgang R."/>
            <person name="Worley K."/>
            <person name="Schaap P."/>
        </authorList>
    </citation>
    <scope>NUCLEOTIDE SEQUENCE</scope>
    <source>
        <strain evidence="3">QSvi11</strain>
    </source>
</reference>
<evidence type="ECO:0000256" key="1">
    <source>
        <dbReference type="SAM" id="Phobius"/>
    </source>
</evidence>
<sequence>MKFYLFICLLLTIFMVNNNNVVYSQTVVQMTSLAYDLVSNDLSFYLSGKDYALNKTFTGLYVNLNKDTTLTKTGLNYTAFVSGSNTLVKIPAVDFKTILGNGQLLPNFIQIFGMKNTDSFVFESPSIDFSLTSVSSFIDISNPTPMLISGTNIQKLTQSFVNSTTGVVTDNTKSCTYDATSGEVLSCSLANAKSGKVLVLLSLPNTQITISTSVVYQFALATFAGIKLDRFNISMKQLPATFSYSNMKLFVGKSQLDFNVLESNSIVNVQLNASCNLHYIILQWKTFSIRIDQHFNPIILEVLPKIANPAVLTNITGLYFEGKDRTMTVDGKNTIIVFYGPRIIQFYPPTLYLGTKNIQVSLDSYKSNVASITYGTGLIKDMTIEYETSPYNYTVHAKGTFFGSFGLNYNLFLANTTTPINYATVSSNYFDVGFALSSANTREVRSSDYFFMNTSDPSAPNGFITNVYQFWGKPEIVDTKILSFNSENTKLYAQNRDNTIDKPDRLLVSRGYQLFRTNDQGQVILTIKSNEGDVLENCWNIDPYQVWNGSVLIDQQSVVCCDIPDNFSGRQLFFTNPNYLVYVKYNNAIKTIVSLCSFIVPAIISIYLALI</sequence>
<dbReference type="Proteomes" id="UP000695562">
    <property type="component" value="Unassembled WGS sequence"/>
</dbReference>
<protein>
    <submittedName>
        <fullName evidence="3">Uncharacterized protein</fullName>
    </submittedName>
</protein>
<keyword evidence="1" id="KW-0812">Transmembrane</keyword>
<gene>
    <name evidence="3" type="ORF">CYY_003249</name>
</gene>
<dbReference type="AlphaFoldDB" id="A0A8J4V0B2"/>
<evidence type="ECO:0000313" key="3">
    <source>
        <dbReference type="EMBL" id="KAF2075420.1"/>
    </source>
</evidence>